<dbReference type="InterPro" id="IPR015422">
    <property type="entry name" value="PyrdxlP-dep_Trfase_small"/>
</dbReference>
<accession>A0A9D1CTX8</accession>
<dbReference type="InterPro" id="IPR000192">
    <property type="entry name" value="Aminotrans_V_dom"/>
</dbReference>
<dbReference type="PANTHER" id="PTHR43586:SF4">
    <property type="entry name" value="ISOPENICILLIN N EPIMERASE"/>
    <property type="match status" value="1"/>
</dbReference>
<organism evidence="2 3">
    <name type="scientific">Candidatus Scatomorpha intestinavium</name>
    <dbReference type="NCBI Taxonomy" id="2840922"/>
    <lineage>
        <taxon>Bacteria</taxon>
        <taxon>Bacillati</taxon>
        <taxon>Bacillota</taxon>
        <taxon>Clostridia</taxon>
        <taxon>Eubacteriales</taxon>
        <taxon>Candidatus Scatomorpha</taxon>
    </lineage>
</organism>
<dbReference type="PANTHER" id="PTHR43586">
    <property type="entry name" value="CYSTEINE DESULFURASE"/>
    <property type="match status" value="1"/>
</dbReference>
<gene>
    <name evidence="2" type="ORF">IAB77_09805</name>
</gene>
<dbReference type="InterPro" id="IPR015421">
    <property type="entry name" value="PyrdxlP-dep_Trfase_major"/>
</dbReference>
<keyword evidence="2" id="KW-0808">Transferase</keyword>
<dbReference type="EMBL" id="DVGA01000113">
    <property type="protein sequence ID" value="HIQ79534.1"/>
    <property type="molecule type" value="Genomic_DNA"/>
</dbReference>
<reference evidence="2" key="1">
    <citation type="submission" date="2020-10" db="EMBL/GenBank/DDBJ databases">
        <authorList>
            <person name="Gilroy R."/>
        </authorList>
    </citation>
    <scope>NUCLEOTIDE SEQUENCE</scope>
    <source>
        <strain evidence="2">ChiBcolR7-354</strain>
    </source>
</reference>
<protein>
    <submittedName>
        <fullName evidence="2">Aminotransferase class V-fold PLP-dependent enzyme</fullName>
    </submittedName>
</protein>
<dbReference type="Gene3D" id="3.90.1150.10">
    <property type="entry name" value="Aspartate Aminotransferase, domain 1"/>
    <property type="match status" value="1"/>
</dbReference>
<reference evidence="2" key="2">
    <citation type="journal article" date="2021" name="PeerJ">
        <title>Extensive microbial diversity within the chicken gut microbiome revealed by metagenomics and culture.</title>
        <authorList>
            <person name="Gilroy R."/>
            <person name="Ravi A."/>
            <person name="Getino M."/>
            <person name="Pursley I."/>
            <person name="Horton D.L."/>
            <person name="Alikhan N.F."/>
            <person name="Baker D."/>
            <person name="Gharbi K."/>
            <person name="Hall N."/>
            <person name="Watson M."/>
            <person name="Adriaenssens E.M."/>
            <person name="Foster-Nyarko E."/>
            <person name="Jarju S."/>
            <person name="Secka A."/>
            <person name="Antonio M."/>
            <person name="Oren A."/>
            <person name="Chaudhuri R.R."/>
            <person name="La Ragione R."/>
            <person name="Hildebrand F."/>
            <person name="Pallen M.J."/>
        </authorList>
    </citation>
    <scope>NUCLEOTIDE SEQUENCE</scope>
    <source>
        <strain evidence="2">ChiBcolR7-354</strain>
    </source>
</reference>
<evidence type="ECO:0000313" key="2">
    <source>
        <dbReference type="EMBL" id="HIQ79534.1"/>
    </source>
</evidence>
<feature type="domain" description="Aminotransferase class V" evidence="1">
    <location>
        <begin position="2"/>
        <end position="359"/>
    </location>
</feature>
<evidence type="ECO:0000259" key="1">
    <source>
        <dbReference type="Pfam" id="PF00266"/>
    </source>
</evidence>
<comment type="caution">
    <text evidence="2">The sequence shown here is derived from an EMBL/GenBank/DDBJ whole genome shotgun (WGS) entry which is preliminary data.</text>
</comment>
<proteinExistence type="predicted"/>
<keyword evidence="2" id="KW-0032">Aminotransferase</keyword>
<dbReference type="Proteomes" id="UP000824262">
    <property type="component" value="Unassembled WGS sequence"/>
</dbReference>
<dbReference type="AlphaFoldDB" id="A0A9D1CTX8"/>
<evidence type="ECO:0000313" key="3">
    <source>
        <dbReference type="Proteomes" id="UP000824262"/>
    </source>
</evidence>
<dbReference type="Pfam" id="PF00266">
    <property type="entry name" value="Aminotran_5"/>
    <property type="match status" value="1"/>
</dbReference>
<dbReference type="SUPFAM" id="SSF53383">
    <property type="entry name" value="PLP-dependent transferases"/>
    <property type="match status" value="1"/>
</dbReference>
<dbReference type="InterPro" id="IPR015424">
    <property type="entry name" value="PyrdxlP-dep_Trfase"/>
</dbReference>
<name>A0A9D1CTX8_9FIRM</name>
<sequence length="370" mass="38583">MIYLNNGATSWPKPPCVAEAVWRAVASSPGAAHRGGIENFDVFDAARERLARLLGVSSPSNIALGPNATYALNLAIYGFPLSGGDTVLTTEAEHNSVLRPLSDLSRRVGINVVYLETDETGRVSTELWAEALERHSPRLAVFSHASNVTGAANDAAALCAAAKAAGAAVLVDLSQTAGFLPVDLENWGADMAAFTGHKYLLGPQGTGGLYVRPGLELRPHLTGGTGVMSDLDHMPDEMPLHLEAGTGNEPGFHGLLAALDWAEENPCDVPAVLELLSALRSGLAAAGARVIAPEGECTPVVSFTVPGVPASEIGYMLSEGAGIVCRTGLHCAPRVFRCLGVPETVRLSLSRFTTELEVEETVAALSAALS</sequence>
<dbReference type="GO" id="GO:0008483">
    <property type="term" value="F:transaminase activity"/>
    <property type="evidence" value="ECO:0007669"/>
    <property type="project" value="UniProtKB-KW"/>
</dbReference>
<dbReference type="Gene3D" id="3.40.640.10">
    <property type="entry name" value="Type I PLP-dependent aspartate aminotransferase-like (Major domain)"/>
    <property type="match status" value="1"/>
</dbReference>